<gene>
    <name evidence="1" type="ORF">JG687_00012984</name>
</gene>
<dbReference type="EMBL" id="JAENGZ010000916">
    <property type="protein sequence ID" value="KAG6952475.1"/>
    <property type="molecule type" value="Genomic_DNA"/>
</dbReference>
<proteinExistence type="predicted"/>
<accession>A0A8T1U0J7</accession>
<evidence type="ECO:0000313" key="1">
    <source>
        <dbReference type="EMBL" id="KAG6952475.1"/>
    </source>
</evidence>
<evidence type="ECO:0000313" key="2">
    <source>
        <dbReference type="Proteomes" id="UP000688947"/>
    </source>
</evidence>
<comment type="caution">
    <text evidence="1">The sequence shown here is derived from an EMBL/GenBank/DDBJ whole genome shotgun (WGS) entry which is preliminary data.</text>
</comment>
<dbReference type="Proteomes" id="UP000688947">
    <property type="component" value="Unassembled WGS sequence"/>
</dbReference>
<organism evidence="1 2">
    <name type="scientific">Phytophthora cactorum</name>
    <dbReference type="NCBI Taxonomy" id="29920"/>
    <lineage>
        <taxon>Eukaryota</taxon>
        <taxon>Sar</taxon>
        <taxon>Stramenopiles</taxon>
        <taxon>Oomycota</taxon>
        <taxon>Peronosporomycetes</taxon>
        <taxon>Peronosporales</taxon>
        <taxon>Peronosporaceae</taxon>
        <taxon>Phytophthora</taxon>
    </lineage>
</organism>
<sequence length="56" mass="6243">MGLIPLAMRSLRRERSAHHHPNVLELSPTKRYHGSKRCSVCGARRKTSFSSTLPAG</sequence>
<dbReference type="AlphaFoldDB" id="A0A8T1U0J7"/>
<name>A0A8T1U0J7_9STRA</name>
<protein>
    <submittedName>
        <fullName evidence="1">Uncharacterized protein</fullName>
    </submittedName>
</protein>
<reference evidence="1" key="1">
    <citation type="submission" date="2021-01" db="EMBL/GenBank/DDBJ databases">
        <title>Phytophthora aleatoria, a newly-described species from Pinus radiata is distinct from Phytophthora cactorum isolates based on comparative genomics.</title>
        <authorList>
            <person name="Mcdougal R."/>
            <person name="Panda P."/>
            <person name="Williams N."/>
            <person name="Studholme D.J."/>
        </authorList>
    </citation>
    <scope>NUCLEOTIDE SEQUENCE</scope>
    <source>
        <strain evidence="1">NZFS 3830</strain>
    </source>
</reference>